<dbReference type="AlphaFoldDB" id="A0A2G8S9K2"/>
<name>A0A2G8S9K2_9APHY</name>
<evidence type="ECO:0000256" key="4">
    <source>
        <dbReference type="ARBA" id="ARBA00023002"/>
    </source>
</evidence>
<dbReference type="SUPFAM" id="SSF51905">
    <property type="entry name" value="FAD/NAD(P)-binding domain"/>
    <property type="match status" value="1"/>
</dbReference>
<dbReference type="InterPro" id="IPR050641">
    <property type="entry name" value="RIFMO-like"/>
</dbReference>
<evidence type="ECO:0000313" key="7">
    <source>
        <dbReference type="EMBL" id="PIL30436.1"/>
    </source>
</evidence>
<evidence type="ECO:0000256" key="1">
    <source>
        <dbReference type="ARBA" id="ARBA00007801"/>
    </source>
</evidence>
<accession>A0A2G8S9K2</accession>
<feature type="domain" description="FAD-binding" evidence="5">
    <location>
        <begin position="11"/>
        <end position="382"/>
    </location>
</feature>
<proteinExistence type="inferred from homology"/>
<reference evidence="7 8" key="1">
    <citation type="journal article" date="2015" name="Sci. Rep.">
        <title>Chromosome-level genome map provides insights into diverse defense mechanisms in the medicinal fungus Ganoderma sinense.</title>
        <authorList>
            <person name="Zhu Y."/>
            <person name="Xu J."/>
            <person name="Sun C."/>
            <person name="Zhou S."/>
            <person name="Xu H."/>
            <person name="Nelson D.R."/>
            <person name="Qian J."/>
            <person name="Song J."/>
            <person name="Luo H."/>
            <person name="Xiang L."/>
            <person name="Li Y."/>
            <person name="Xu Z."/>
            <person name="Ji A."/>
            <person name="Wang L."/>
            <person name="Lu S."/>
            <person name="Hayward A."/>
            <person name="Sun W."/>
            <person name="Li X."/>
            <person name="Schwartz D.C."/>
            <person name="Wang Y."/>
            <person name="Chen S."/>
        </authorList>
    </citation>
    <scope>NUCLEOTIDE SEQUENCE [LARGE SCALE GENOMIC DNA]</scope>
    <source>
        <strain evidence="7 8">ZZ0214-1</strain>
    </source>
</reference>
<dbReference type="OrthoDB" id="1716816at2759"/>
<keyword evidence="3" id="KW-0274">FAD</keyword>
<dbReference type="GO" id="GO:0071949">
    <property type="term" value="F:FAD binding"/>
    <property type="evidence" value="ECO:0007669"/>
    <property type="project" value="InterPro"/>
</dbReference>
<dbReference type="EMBL" id="AYKW01000015">
    <property type="protein sequence ID" value="PIL30436.1"/>
    <property type="molecule type" value="Genomic_DNA"/>
</dbReference>
<dbReference type="Gene3D" id="3.50.50.60">
    <property type="entry name" value="FAD/NAD(P)-binding domain"/>
    <property type="match status" value="1"/>
</dbReference>
<keyword evidence="8" id="KW-1185">Reference proteome</keyword>
<evidence type="ECO:0000259" key="5">
    <source>
        <dbReference type="Pfam" id="PF01494"/>
    </source>
</evidence>
<dbReference type="GO" id="GO:0016709">
    <property type="term" value="F:oxidoreductase activity, acting on paired donors, with incorporation or reduction of molecular oxygen, NAD(P)H as one donor, and incorporation of one atom of oxygen"/>
    <property type="evidence" value="ECO:0007669"/>
    <property type="project" value="UniProtKB-ARBA"/>
</dbReference>
<evidence type="ECO:0000259" key="6">
    <source>
        <dbReference type="Pfam" id="PF07976"/>
    </source>
</evidence>
<dbReference type="InterPro" id="IPR036188">
    <property type="entry name" value="FAD/NAD-bd_sf"/>
</dbReference>
<dbReference type="PANTHER" id="PTHR43004">
    <property type="entry name" value="TRK SYSTEM POTASSIUM UPTAKE PROTEIN"/>
    <property type="match status" value="1"/>
</dbReference>
<evidence type="ECO:0000313" key="8">
    <source>
        <dbReference type="Proteomes" id="UP000230002"/>
    </source>
</evidence>
<dbReference type="Pfam" id="PF01494">
    <property type="entry name" value="FAD_binding_3"/>
    <property type="match status" value="1"/>
</dbReference>
<dbReference type="Gene3D" id="3.40.30.20">
    <property type="match status" value="1"/>
</dbReference>
<keyword evidence="4" id="KW-0560">Oxidoreductase</keyword>
<organism evidence="7 8">
    <name type="scientific">Ganoderma sinense ZZ0214-1</name>
    <dbReference type="NCBI Taxonomy" id="1077348"/>
    <lineage>
        <taxon>Eukaryota</taxon>
        <taxon>Fungi</taxon>
        <taxon>Dikarya</taxon>
        <taxon>Basidiomycota</taxon>
        <taxon>Agaricomycotina</taxon>
        <taxon>Agaricomycetes</taxon>
        <taxon>Polyporales</taxon>
        <taxon>Polyporaceae</taxon>
        <taxon>Ganoderma</taxon>
    </lineage>
</organism>
<evidence type="ECO:0008006" key="9">
    <source>
        <dbReference type="Google" id="ProtNLM"/>
    </source>
</evidence>
<dbReference type="InterPro" id="IPR038220">
    <property type="entry name" value="PHOX_C_sf"/>
</dbReference>
<comment type="similarity">
    <text evidence="1">Belongs to the PheA/TfdB FAD monooxygenase family.</text>
</comment>
<dbReference type="Pfam" id="PF07976">
    <property type="entry name" value="Phe_hydrox_dim"/>
    <property type="match status" value="1"/>
</dbReference>
<dbReference type="STRING" id="1077348.A0A2G8S9K2"/>
<dbReference type="PANTHER" id="PTHR43004:SF20">
    <property type="entry name" value="2-MONOOXYGENASE, PUTATIVE (AFU_ORTHOLOGUE AFUA_1G13660)-RELATED"/>
    <property type="match status" value="1"/>
</dbReference>
<protein>
    <recommendedName>
        <fullName evidence="9">FAD-binding domain-containing protein</fullName>
    </recommendedName>
</protein>
<evidence type="ECO:0000256" key="2">
    <source>
        <dbReference type="ARBA" id="ARBA00022630"/>
    </source>
</evidence>
<feature type="domain" description="Phenol hydroxylase-like C-terminal dimerisation" evidence="6">
    <location>
        <begin position="424"/>
        <end position="607"/>
    </location>
</feature>
<dbReference type="SUPFAM" id="SSF54373">
    <property type="entry name" value="FAD-linked reductases, C-terminal domain"/>
    <property type="match status" value="1"/>
</dbReference>
<keyword evidence="2" id="KW-0285">Flavoprotein</keyword>
<comment type="caution">
    <text evidence="7">The sequence shown here is derived from an EMBL/GenBank/DDBJ whole genome shotgun (WGS) entry which is preliminary data.</text>
</comment>
<gene>
    <name evidence="7" type="ORF">GSI_07623</name>
</gene>
<dbReference type="InterPro" id="IPR036249">
    <property type="entry name" value="Thioredoxin-like_sf"/>
</dbReference>
<dbReference type="PRINTS" id="PR00420">
    <property type="entry name" value="RNGMNOXGNASE"/>
</dbReference>
<dbReference type="CDD" id="cd02979">
    <property type="entry name" value="PHOX_C"/>
    <property type="match status" value="1"/>
</dbReference>
<dbReference type="InterPro" id="IPR012941">
    <property type="entry name" value="Phe_hydrox_C_dim_dom"/>
</dbReference>
<dbReference type="Gene3D" id="3.30.9.10">
    <property type="entry name" value="D-Amino Acid Oxidase, subunit A, domain 2"/>
    <property type="match status" value="1"/>
</dbReference>
<sequence length="608" mass="66906">MSRPTVKESHVDVLIIGAGPSGVMGANALIQAGVNVPEGVMAGQADGLQPRTLEIMHSYDPTMTETTMTETLLTKGATLRKTTFYTPSATGGIEKTFTSSISISPNARWNFGLIYRQGAIEGLFRKAMAEKGLRVKHDTVPTAMELVQNSSDLQDPKAYVSKASGVTLKNLVSGEVEIVHAKFVLGSDGAHSWVRKTLGIDVEGDTTDAIWGVLDFVPDTDYPDFRMHTFAQSHDGTIMFIPREGDLLRLYIQQKADSDIIDPATGRADKDRTSPEKILAQTQKILKPYRMEIKDGEVDWWTVYVIGQRVATKYSINERAFIAGDACHTHSPKAGQGMNAGMGDTHNLAWKMVYVLRGWSPLSILETYESERRKFAQDLIEFDKRWSKLVSDKRSTGSNPEGVTPEQFIGAFKSVGGFVSGIGIRYAPSTLVNASHQVVAANLIVGERVLPQVFIRVASAEPVHIHDLLPAETRFKILVFAGDLSVHDDRTKLQTLANELNKAENFLRRYGRVEVGKWEVFDVISFTSAKQDTVNLFEIPEFFRPHWTKALLDDEEVQGQSGGGGYAKYGIDLHAGAIVVVRPDGYIGTMAPLDGVAFLNSYFAGFLL</sequence>
<dbReference type="InterPro" id="IPR002938">
    <property type="entry name" value="FAD-bd"/>
</dbReference>
<evidence type="ECO:0000256" key="3">
    <source>
        <dbReference type="ARBA" id="ARBA00022827"/>
    </source>
</evidence>
<dbReference type="Proteomes" id="UP000230002">
    <property type="component" value="Unassembled WGS sequence"/>
</dbReference>
<dbReference type="SUPFAM" id="SSF52833">
    <property type="entry name" value="Thioredoxin-like"/>
    <property type="match status" value="1"/>
</dbReference>